<proteinExistence type="inferred from homology"/>
<keyword evidence="2" id="KW-0175">Coiled coil</keyword>
<organism evidence="3 4">
    <name type="scientific">Candidatus Ornithospirochaeta stercoripullorum</name>
    <dbReference type="NCBI Taxonomy" id="2840899"/>
    <lineage>
        <taxon>Bacteria</taxon>
        <taxon>Pseudomonadati</taxon>
        <taxon>Spirochaetota</taxon>
        <taxon>Spirochaetia</taxon>
        <taxon>Spirochaetales</taxon>
        <taxon>Spirochaetaceae</taxon>
        <taxon>Spirochaetaceae incertae sedis</taxon>
        <taxon>Candidatus Ornithospirochaeta</taxon>
    </lineage>
</organism>
<reference evidence="3" key="1">
    <citation type="submission" date="2020-10" db="EMBL/GenBank/DDBJ databases">
        <authorList>
            <person name="Gilroy R."/>
        </authorList>
    </citation>
    <scope>NUCLEOTIDE SEQUENCE</scope>
    <source>
        <strain evidence="3">7293</strain>
    </source>
</reference>
<feature type="coiled-coil region" evidence="2">
    <location>
        <begin position="54"/>
        <end position="177"/>
    </location>
</feature>
<gene>
    <name evidence="3" type="ORF">IAA97_02185</name>
</gene>
<dbReference type="AlphaFoldDB" id="A0A9D9DXF2"/>
<comment type="caution">
    <text evidence="3">The sequence shown here is derived from an EMBL/GenBank/DDBJ whole genome shotgun (WGS) entry which is preliminary data.</text>
</comment>
<reference evidence="3" key="2">
    <citation type="journal article" date="2021" name="PeerJ">
        <title>Extensive microbial diversity within the chicken gut microbiome revealed by metagenomics and culture.</title>
        <authorList>
            <person name="Gilroy R."/>
            <person name="Ravi A."/>
            <person name="Getino M."/>
            <person name="Pursley I."/>
            <person name="Horton D.L."/>
            <person name="Alikhan N.F."/>
            <person name="Baker D."/>
            <person name="Gharbi K."/>
            <person name="Hall N."/>
            <person name="Watson M."/>
            <person name="Adriaenssens E.M."/>
            <person name="Foster-Nyarko E."/>
            <person name="Jarju S."/>
            <person name="Secka A."/>
            <person name="Antonio M."/>
            <person name="Oren A."/>
            <person name="Chaudhuri R.R."/>
            <person name="La Ragione R."/>
            <person name="Hildebrand F."/>
            <person name="Pallen M.J."/>
        </authorList>
    </citation>
    <scope>NUCLEOTIDE SEQUENCE</scope>
    <source>
        <strain evidence="3">7293</strain>
    </source>
</reference>
<dbReference type="InterPro" id="IPR007157">
    <property type="entry name" value="PspA_VIPP1"/>
</dbReference>
<dbReference type="EMBL" id="JADIMT010000033">
    <property type="protein sequence ID" value="MBO8435774.1"/>
    <property type="molecule type" value="Genomic_DNA"/>
</dbReference>
<dbReference type="PANTHER" id="PTHR31088:SF6">
    <property type="entry name" value="PHAGE SHOCK PROTEIN A"/>
    <property type="match status" value="1"/>
</dbReference>
<name>A0A9D9DXF2_9SPIO</name>
<dbReference type="GO" id="GO:0009271">
    <property type="term" value="P:phage shock"/>
    <property type="evidence" value="ECO:0007669"/>
    <property type="project" value="TreeGrafter"/>
</dbReference>
<protein>
    <submittedName>
        <fullName evidence="3">PspA/IM30 family protein</fullName>
    </submittedName>
</protein>
<evidence type="ECO:0000313" key="3">
    <source>
        <dbReference type="EMBL" id="MBO8435774.1"/>
    </source>
</evidence>
<dbReference type="GO" id="GO:0005829">
    <property type="term" value="C:cytosol"/>
    <property type="evidence" value="ECO:0007669"/>
    <property type="project" value="TreeGrafter"/>
</dbReference>
<comment type="similarity">
    <text evidence="1">Belongs to the PspA/Vipp/IM30 family.</text>
</comment>
<dbReference type="PANTHER" id="PTHR31088">
    <property type="entry name" value="MEMBRANE-ASSOCIATED PROTEIN VIPP1, CHLOROPLASTIC"/>
    <property type="match status" value="1"/>
</dbReference>
<evidence type="ECO:0000313" key="4">
    <source>
        <dbReference type="Proteomes" id="UP000823615"/>
    </source>
</evidence>
<evidence type="ECO:0000256" key="1">
    <source>
        <dbReference type="ARBA" id="ARBA00043985"/>
    </source>
</evidence>
<dbReference type="Pfam" id="PF04012">
    <property type="entry name" value="PspA_IM30"/>
    <property type="match status" value="1"/>
</dbReference>
<sequence>MNIFSRFIDIINANMNAMLDKAEDPEKMLRMMIQEMEDTLIELKSSCASSMAEGAKLEKAVKEAEEASQRWEKRAMLAISKGKEDLAREALAEKLQMKKEAEQSAKLLEENRATVAESRKDIASLEEKLSESKARFRIIKEKQERARNEKKARESIRKDTEARFEEMEKRINRMNAENDLNRGFEEMEKSDEIERELAELKKKAGI</sequence>
<accession>A0A9D9DXF2</accession>
<dbReference type="Proteomes" id="UP000823615">
    <property type="component" value="Unassembled WGS sequence"/>
</dbReference>
<evidence type="ECO:0000256" key="2">
    <source>
        <dbReference type="SAM" id="Coils"/>
    </source>
</evidence>